<proteinExistence type="predicted"/>
<dbReference type="EMBL" id="BMDY01000003">
    <property type="protein sequence ID" value="GGA97149.1"/>
    <property type="molecule type" value="Genomic_DNA"/>
</dbReference>
<dbReference type="RefSeq" id="WP_055732735.1">
    <property type="nucleotide sequence ID" value="NZ_BMDY01000003.1"/>
</dbReference>
<sequence>MQQLQHRVEQCFLLSEQYFKQPFARPEIVLSQRLSKVAGSANLSQWRLRFNAHFYAQDCEDFLRHTVPHEVAHLICHALYGRVKPHGKEWQSIMLKVFNCPPHTTHRYSLSEMPMKSFTYQCACQQHQLGIRRHNKVLQGAQYCCKQCRQRLIFQHNS</sequence>
<accession>A0ABQ1HXW2</accession>
<evidence type="ECO:0000313" key="3">
    <source>
        <dbReference type="Proteomes" id="UP000651977"/>
    </source>
</evidence>
<keyword evidence="3" id="KW-1185">Reference proteome</keyword>
<feature type="domain" description="SprT-like" evidence="1">
    <location>
        <begin position="2"/>
        <end position="155"/>
    </location>
</feature>
<dbReference type="Pfam" id="PF10263">
    <property type="entry name" value="SprT-like"/>
    <property type="match status" value="1"/>
</dbReference>
<organism evidence="2 3">
    <name type="scientific">Agarivorans gilvus</name>
    <dbReference type="NCBI Taxonomy" id="680279"/>
    <lineage>
        <taxon>Bacteria</taxon>
        <taxon>Pseudomonadati</taxon>
        <taxon>Pseudomonadota</taxon>
        <taxon>Gammaproteobacteria</taxon>
        <taxon>Alteromonadales</taxon>
        <taxon>Alteromonadaceae</taxon>
        <taxon>Agarivorans</taxon>
    </lineage>
</organism>
<protein>
    <submittedName>
        <fullName evidence="2">Protein SprT</fullName>
    </submittedName>
</protein>
<dbReference type="PANTHER" id="PTHR38773:SF1">
    <property type="entry name" value="PROTEIN SPRT"/>
    <property type="match status" value="1"/>
</dbReference>
<comment type="caution">
    <text evidence="2">The sequence shown here is derived from an EMBL/GenBank/DDBJ whole genome shotgun (WGS) entry which is preliminary data.</text>
</comment>
<dbReference type="Proteomes" id="UP000651977">
    <property type="component" value="Unassembled WGS sequence"/>
</dbReference>
<dbReference type="NCBIfam" id="NF003421">
    <property type="entry name" value="PRK04860.1"/>
    <property type="match status" value="1"/>
</dbReference>
<gene>
    <name evidence="2" type="primary">sprT</name>
    <name evidence="2" type="ORF">GCM10007414_07650</name>
</gene>
<name>A0ABQ1HXW2_9ALTE</name>
<dbReference type="InterPro" id="IPR006640">
    <property type="entry name" value="SprT-like_domain"/>
</dbReference>
<reference evidence="3" key="1">
    <citation type="journal article" date="2019" name="Int. J. Syst. Evol. Microbiol.">
        <title>The Global Catalogue of Microorganisms (GCM) 10K type strain sequencing project: providing services to taxonomists for standard genome sequencing and annotation.</title>
        <authorList>
            <consortium name="The Broad Institute Genomics Platform"/>
            <consortium name="The Broad Institute Genome Sequencing Center for Infectious Disease"/>
            <person name="Wu L."/>
            <person name="Ma J."/>
        </authorList>
    </citation>
    <scope>NUCLEOTIDE SEQUENCE [LARGE SCALE GENOMIC DNA]</scope>
    <source>
        <strain evidence="3">CGMCC 1.10131</strain>
    </source>
</reference>
<dbReference type="PANTHER" id="PTHR38773">
    <property type="entry name" value="PROTEIN SPRT"/>
    <property type="match status" value="1"/>
</dbReference>
<evidence type="ECO:0000313" key="2">
    <source>
        <dbReference type="EMBL" id="GGA97149.1"/>
    </source>
</evidence>
<evidence type="ECO:0000259" key="1">
    <source>
        <dbReference type="SMART" id="SM00731"/>
    </source>
</evidence>
<dbReference type="SMART" id="SM00731">
    <property type="entry name" value="SprT"/>
    <property type="match status" value="1"/>
</dbReference>